<dbReference type="GO" id="GO:0005739">
    <property type="term" value="C:mitochondrion"/>
    <property type="evidence" value="ECO:0007669"/>
    <property type="project" value="UniProtKB-SubCell"/>
</dbReference>
<dbReference type="Gene3D" id="3.90.1150.10">
    <property type="entry name" value="Aspartate Aminotransferase, domain 1"/>
    <property type="match status" value="2"/>
</dbReference>
<dbReference type="HAMAP" id="MF_00711">
    <property type="entry name" value="GcvP"/>
    <property type="match status" value="1"/>
</dbReference>
<dbReference type="Pfam" id="PF21478">
    <property type="entry name" value="GcvP2_C"/>
    <property type="match status" value="1"/>
</dbReference>
<comment type="similarity">
    <text evidence="2 7">Belongs to the GcvP family.</text>
</comment>
<comment type="function">
    <text evidence="7">The glycine cleavage system catalyzes the degradation of glycine.</text>
</comment>
<dbReference type="GO" id="GO:0016594">
    <property type="term" value="F:glycine binding"/>
    <property type="evidence" value="ECO:0007669"/>
    <property type="project" value="TreeGrafter"/>
</dbReference>
<gene>
    <name evidence="10" type="ORF">TRICI_002527</name>
</gene>
<evidence type="ECO:0000313" key="11">
    <source>
        <dbReference type="Proteomes" id="UP000761534"/>
    </source>
</evidence>
<evidence type="ECO:0000256" key="4">
    <source>
        <dbReference type="ARBA" id="ARBA00023002"/>
    </source>
</evidence>
<sequence length="966" mass="106240">MTKRGFSQAAVLRASALDPLDTYCRRHNGSVGKDVDRLLQTVGHDSIDKFVREVVPGDVLVNRPLRVSPAEGMSESELTARLKEIADQNEVYRSFIGKGYYGTIVPPVVQRNVLENPGWYTSYTPYQPEISQGRLESLVNFQTLVADLTGMAIANASLLDEATAAAEAMIMSFHALRGKRSVYYVHESVHPQTLAVLQSRAKDFGINVVVGLPQGDAKEAFGVLVQYPATDGSLSDWKQLADAVHSNGGIVSVATDLLALTVLKPPSAFGADIVFGTSQRFGVPFGYGGPHAAFFAVSDSEKRKMPGRIIGKSKDRLGNAAYRLALQTREQHIRREKATSNICTAQALLANMSAMYAIYHGPEGLRDIAKKVYTATTLLANKIQEDGANYTLVNQNWFDTLTVKLNNTSADQFLARARDQFRINLFKVDENTVSLSLDETVTKKDVTDLLSLFGVSMPASVDSGFAQLPSEFVREGKILNYPVFNKYHSETELLRYMNRLQSKDLSLADAMIPLGSCTMKLNATTQMVPITWPEFNQIHPFAPRDQAKGYDTLITELEKDLADITGFDAVTVQPNSGAQGEYTGLRAIKAYFESKGETQRKICLIPVSAHGTNPASAAMCGMKVVSIKCTENGNLDLADMEAKAEKYKDQLAAAMITYPSTFGVYDDGIKKALDIVHSRGGQVYMDGANMNAQIGLTSPGEIGADVCHLNLHKTFCIPHGGGGPGVGPIGVKAHLEPFLPAHTVVDMRGDRPDSIKPIAAAPWGSASILPISWAYIKGMGAQGLRKATELALLNANYMKDRLSAHYKILYTNDADKCAHEFILDTREFKDTAGVEAIDIAKRLQDYSFHAPTMSFPVANTLMVEPTESESKAELDRFCDAMIAIREEIRQVENGTMPRENNVLKNAPHSQQDLLQADWDRPYTREQAAYPVDLLRERKFWPSTTRLDDTYGDMNLFCSCDPVEFEE</sequence>
<dbReference type="CDD" id="cd00613">
    <property type="entry name" value="GDC-P"/>
    <property type="match status" value="2"/>
</dbReference>
<dbReference type="OrthoDB" id="6537869at2759"/>
<evidence type="ECO:0000256" key="6">
    <source>
        <dbReference type="PIRSR" id="PIRSR603437-50"/>
    </source>
</evidence>
<dbReference type="InterPro" id="IPR015424">
    <property type="entry name" value="PyrdxlP-dep_Trfase"/>
</dbReference>
<feature type="domain" description="Glycine dehydrogenase C-terminal" evidence="9">
    <location>
        <begin position="787"/>
        <end position="908"/>
    </location>
</feature>
<dbReference type="InterPro" id="IPR015422">
    <property type="entry name" value="PyrdxlP-dep_Trfase_small"/>
</dbReference>
<dbReference type="EMBL" id="SWFS01000174">
    <property type="protein sequence ID" value="KAA8915324.1"/>
    <property type="molecule type" value="Genomic_DNA"/>
</dbReference>
<dbReference type="PANTHER" id="PTHR11773">
    <property type="entry name" value="GLYCINE DEHYDROGENASE, DECARBOXYLATING"/>
    <property type="match status" value="1"/>
</dbReference>
<evidence type="ECO:0000259" key="8">
    <source>
        <dbReference type="Pfam" id="PF02347"/>
    </source>
</evidence>
<dbReference type="Gene3D" id="3.40.640.10">
    <property type="entry name" value="Type I PLP-dependent aspartate aminotransferase-like (Major domain)"/>
    <property type="match status" value="2"/>
</dbReference>
<dbReference type="FunFam" id="3.40.640.10:FF:000005">
    <property type="entry name" value="Glycine dehydrogenase (decarboxylating), mitochondrial"/>
    <property type="match status" value="1"/>
</dbReference>
<accession>A0A642V7Q1</accession>
<dbReference type="PANTHER" id="PTHR11773:SF1">
    <property type="entry name" value="GLYCINE DEHYDROGENASE (DECARBOXYLATING), MITOCHONDRIAL"/>
    <property type="match status" value="1"/>
</dbReference>
<proteinExistence type="inferred from homology"/>
<evidence type="ECO:0000313" key="10">
    <source>
        <dbReference type="EMBL" id="KAA8915324.1"/>
    </source>
</evidence>
<dbReference type="FunFam" id="3.90.1150.10:FF:000007">
    <property type="entry name" value="Glycine dehydrogenase (decarboxylating), mitochondrial"/>
    <property type="match status" value="1"/>
</dbReference>
<dbReference type="GO" id="GO:0004375">
    <property type="term" value="F:glycine dehydrogenase (decarboxylating) activity"/>
    <property type="evidence" value="ECO:0007669"/>
    <property type="project" value="UniProtKB-UniRule"/>
</dbReference>
<evidence type="ECO:0000256" key="1">
    <source>
        <dbReference type="ARBA" id="ARBA00001933"/>
    </source>
</evidence>
<comment type="cofactor">
    <cofactor evidence="1 6 7">
        <name>pyridoxal 5'-phosphate</name>
        <dbReference type="ChEBI" id="CHEBI:597326"/>
    </cofactor>
</comment>
<dbReference type="InterPro" id="IPR020581">
    <property type="entry name" value="GDC_P"/>
</dbReference>
<evidence type="ECO:0000256" key="7">
    <source>
        <dbReference type="RuleBase" id="RU364056"/>
    </source>
</evidence>
<dbReference type="EC" id="1.4.4.2" evidence="7"/>
<feature type="modified residue" description="N6-(pyridoxal phosphate)lysine" evidence="6">
    <location>
        <position position="713"/>
    </location>
</feature>
<evidence type="ECO:0000256" key="2">
    <source>
        <dbReference type="ARBA" id="ARBA00010756"/>
    </source>
</evidence>
<dbReference type="GO" id="GO:0019464">
    <property type="term" value="P:glycine decarboxylation via glycine cleavage system"/>
    <property type="evidence" value="ECO:0007669"/>
    <property type="project" value="TreeGrafter"/>
</dbReference>
<dbReference type="InterPro" id="IPR049316">
    <property type="entry name" value="GDC-P_C"/>
</dbReference>
<dbReference type="AlphaFoldDB" id="A0A642V7Q1"/>
<keyword evidence="7" id="KW-0809">Transit peptide</keyword>
<evidence type="ECO:0000259" key="9">
    <source>
        <dbReference type="Pfam" id="PF21478"/>
    </source>
</evidence>
<dbReference type="VEuPathDB" id="FungiDB:TRICI_002527"/>
<evidence type="ECO:0000256" key="5">
    <source>
        <dbReference type="ARBA" id="ARBA00049026"/>
    </source>
</evidence>
<dbReference type="InterPro" id="IPR049315">
    <property type="entry name" value="GDC-P_N"/>
</dbReference>
<dbReference type="InterPro" id="IPR003437">
    <property type="entry name" value="GcvP"/>
</dbReference>
<dbReference type="Proteomes" id="UP000761534">
    <property type="component" value="Unassembled WGS sequence"/>
</dbReference>
<comment type="subcellular location">
    <subcellularLocation>
        <location evidence="7">Mitochondrion</location>
    </subcellularLocation>
</comment>
<dbReference type="FunFam" id="3.40.640.10:FF:000007">
    <property type="entry name" value="glycine dehydrogenase (Decarboxylating), mitochondrial"/>
    <property type="match status" value="1"/>
</dbReference>
<dbReference type="GO" id="GO:0005960">
    <property type="term" value="C:glycine cleavage complex"/>
    <property type="evidence" value="ECO:0007669"/>
    <property type="project" value="TreeGrafter"/>
</dbReference>
<comment type="catalytic activity">
    <reaction evidence="5 7">
        <text>N(6)-[(R)-lipoyl]-L-lysyl-[glycine-cleavage complex H protein] + glycine + H(+) = N(6)-[(R)-S(8)-aminomethyldihydrolipoyl]-L-lysyl-[glycine-cleavage complex H protein] + CO2</text>
        <dbReference type="Rhea" id="RHEA:24304"/>
        <dbReference type="Rhea" id="RHEA-COMP:10494"/>
        <dbReference type="Rhea" id="RHEA-COMP:10495"/>
        <dbReference type="ChEBI" id="CHEBI:15378"/>
        <dbReference type="ChEBI" id="CHEBI:16526"/>
        <dbReference type="ChEBI" id="CHEBI:57305"/>
        <dbReference type="ChEBI" id="CHEBI:83099"/>
        <dbReference type="ChEBI" id="CHEBI:83143"/>
        <dbReference type="EC" id="1.4.4.2"/>
    </reaction>
</comment>
<dbReference type="SUPFAM" id="SSF53383">
    <property type="entry name" value="PLP-dependent transferases"/>
    <property type="match status" value="2"/>
</dbReference>
<organism evidence="10 11">
    <name type="scientific">Trichomonascus ciferrii</name>
    <dbReference type="NCBI Taxonomy" id="44093"/>
    <lineage>
        <taxon>Eukaryota</taxon>
        <taxon>Fungi</taxon>
        <taxon>Dikarya</taxon>
        <taxon>Ascomycota</taxon>
        <taxon>Saccharomycotina</taxon>
        <taxon>Dipodascomycetes</taxon>
        <taxon>Dipodascales</taxon>
        <taxon>Trichomonascaceae</taxon>
        <taxon>Trichomonascus</taxon>
        <taxon>Trichomonascus ciferrii complex</taxon>
    </lineage>
</organism>
<feature type="domain" description="Glycine cleavage system P-protein N-terminal" evidence="8">
    <location>
        <begin position="25"/>
        <end position="453"/>
    </location>
</feature>
<dbReference type="NCBIfam" id="TIGR00461">
    <property type="entry name" value="gcvP"/>
    <property type="match status" value="1"/>
</dbReference>
<keyword evidence="11" id="KW-1185">Reference proteome</keyword>
<reference evidence="10" key="1">
    <citation type="journal article" date="2019" name="G3 (Bethesda)">
        <title>Genome Assemblies of Two Rare Opportunistic Yeast Pathogens: Diutina rugosa (syn. Candida rugosa) and Trichomonascus ciferrii (syn. Candida ciferrii).</title>
        <authorList>
            <person name="Mixao V."/>
            <person name="Saus E."/>
            <person name="Hansen A.P."/>
            <person name="Lass-Florl C."/>
            <person name="Gabaldon T."/>
        </authorList>
    </citation>
    <scope>NUCLEOTIDE SEQUENCE</scope>
    <source>
        <strain evidence="10">CBS 4856</strain>
    </source>
</reference>
<dbReference type="GO" id="GO:0030170">
    <property type="term" value="F:pyridoxal phosphate binding"/>
    <property type="evidence" value="ECO:0007669"/>
    <property type="project" value="TreeGrafter"/>
</dbReference>
<dbReference type="NCBIfam" id="NF003346">
    <property type="entry name" value="PRK04366.1"/>
    <property type="match status" value="1"/>
</dbReference>
<dbReference type="Pfam" id="PF02347">
    <property type="entry name" value="GDC-P"/>
    <property type="match status" value="2"/>
</dbReference>
<dbReference type="InterPro" id="IPR015421">
    <property type="entry name" value="PyrdxlP-dep_Trfase_major"/>
</dbReference>
<feature type="domain" description="Glycine cleavage system P-protein N-terminal" evidence="8">
    <location>
        <begin position="488"/>
        <end position="742"/>
    </location>
</feature>
<keyword evidence="3 6" id="KW-0663">Pyridoxal phosphate</keyword>
<keyword evidence="7" id="KW-0496">Mitochondrion</keyword>
<name>A0A642V7Q1_9ASCO</name>
<keyword evidence="4 7" id="KW-0560">Oxidoreductase</keyword>
<evidence type="ECO:0000256" key="3">
    <source>
        <dbReference type="ARBA" id="ARBA00022898"/>
    </source>
</evidence>
<comment type="caution">
    <text evidence="10">The sequence shown here is derived from an EMBL/GenBank/DDBJ whole genome shotgun (WGS) entry which is preliminary data.</text>
</comment>
<comment type="subunit">
    <text evidence="7">The glycine cleavage system is composed of four proteins: P, T, L and H.</text>
</comment>
<protein>
    <recommendedName>
        <fullName evidence="7">Glycine cleavage system P protein</fullName>
        <ecNumber evidence="7">1.4.4.2</ecNumber>
    </recommendedName>
</protein>